<evidence type="ECO:0000313" key="3">
    <source>
        <dbReference type="Proteomes" id="UP000002710"/>
    </source>
</evidence>
<name>Q316Q3_OLEA2</name>
<feature type="transmembrane region" description="Helical" evidence="1">
    <location>
        <begin position="183"/>
        <end position="202"/>
    </location>
</feature>
<dbReference type="AlphaFoldDB" id="Q316Q3"/>
<feature type="transmembrane region" description="Helical" evidence="1">
    <location>
        <begin position="129"/>
        <end position="148"/>
    </location>
</feature>
<feature type="transmembrane region" description="Helical" evidence="1">
    <location>
        <begin position="96"/>
        <end position="117"/>
    </location>
</feature>
<reference evidence="2 3" key="1">
    <citation type="journal article" date="2011" name="J. Bacteriol.">
        <title>Complete genome sequence and updated annotation of Desulfovibrio alaskensis G20.</title>
        <authorList>
            <person name="Hauser L.J."/>
            <person name="Land M.L."/>
            <person name="Brown S.D."/>
            <person name="Larimer F."/>
            <person name="Keller K.L."/>
            <person name="Rapp-Giles B.J."/>
            <person name="Price M.N."/>
            <person name="Lin M."/>
            <person name="Bruce D.C."/>
            <person name="Detter J.C."/>
            <person name="Tapia R."/>
            <person name="Han C.S."/>
            <person name="Goodwin L.A."/>
            <person name="Cheng J.F."/>
            <person name="Pitluck S."/>
            <person name="Copeland A."/>
            <person name="Lucas S."/>
            <person name="Nolan M."/>
            <person name="Lapidus A.L."/>
            <person name="Palumbo A.V."/>
            <person name="Wall J.D."/>
        </authorList>
    </citation>
    <scope>NUCLEOTIDE SEQUENCE [LARGE SCALE GENOMIC DNA]</scope>
    <source>
        <strain evidence="3">ATCC BAA 1058 / DSM 17464 / G20</strain>
    </source>
</reference>
<keyword evidence="1" id="KW-0472">Membrane</keyword>
<feature type="transmembrane region" description="Helical" evidence="1">
    <location>
        <begin position="68"/>
        <end position="90"/>
    </location>
</feature>
<evidence type="ECO:0000256" key="1">
    <source>
        <dbReference type="SAM" id="Phobius"/>
    </source>
</evidence>
<keyword evidence="3" id="KW-1185">Reference proteome</keyword>
<feature type="transmembrane region" description="Helical" evidence="1">
    <location>
        <begin position="257"/>
        <end position="278"/>
    </location>
</feature>
<gene>
    <name evidence="2" type="ordered locus">Dde_0292</name>
</gene>
<protein>
    <submittedName>
        <fullName evidence="2">Uncharacterized protein</fullName>
    </submittedName>
</protein>
<organism evidence="2 3">
    <name type="scientific">Oleidesulfovibrio alaskensis (strain ATCC BAA-1058 / DSM 17464 / G20)</name>
    <name type="common">Desulfovibrio alaskensis</name>
    <dbReference type="NCBI Taxonomy" id="207559"/>
    <lineage>
        <taxon>Bacteria</taxon>
        <taxon>Pseudomonadati</taxon>
        <taxon>Thermodesulfobacteriota</taxon>
        <taxon>Desulfovibrionia</taxon>
        <taxon>Desulfovibrionales</taxon>
        <taxon>Desulfovibrionaceae</taxon>
        <taxon>Oleidesulfovibrio</taxon>
    </lineage>
</organism>
<accession>Q316Q3</accession>
<feature type="transmembrane region" description="Helical" evidence="1">
    <location>
        <begin position="23"/>
        <end position="47"/>
    </location>
</feature>
<sequence>MNPAALIPPADSIPVHWAWLEGFLLLTFGFHLLFMNSVVGSAVIATVRAVTRPQDPAPTLLGKALPSLLALTINFGVAPLLFAQVLYGGFLYTSSVIMAVYWLGLIFVLIAAYYLLYGFSGSRRKKKNGTVFIAAACALLLFTGFVLVNNVTLMLSPDRWVGYFEKQDGSMLNLGDPTLWPRILHFLLACLAVGGLTLALLARRAAHKGTISADVSASLTHDGLRWFFWSTAAQMLAGPFFLFSLPRQLTTAFMGRHGLGTALLLAGTVCGLAALHFAWRSRLRLTIAFTAGAVALMVGVRSVLRTLYLAPWFSAADIPSEGQYSPLILFFGSLLLTGALMVWVLRLALNGRRQHGNATANGTEGEG</sequence>
<dbReference type="eggNOG" id="COG1271">
    <property type="taxonomic scope" value="Bacteria"/>
</dbReference>
<keyword evidence="1" id="KW-0812">Transmembrane</keyword>
<evidence type="ECO:0000313" key="2">
    <source>
        <dbReference type="EMBL" id="ABB37093.1"/>
    </source>
</evidence>
<dbReference type="KEGG" id="dde:Dde_0292"/>
<dbReference type="EMBL" id="CP000112">
    <property type="protein sequence ID" value="ABB37093.1"/>
    <property type="molecule type" value="Genomic_DNA"/>
</dbReference>
<dbReference type="STRING" id="207559.Dde_0292"/>
<dbReference type="RefSeq" id="WP_011366439.1">
    <property type="nucleotide sequence ID" value="NC_007519.1"/>
</dbReference>
<keyword evidence="1" id="KW-1133">Transmembrane helix</keyword>
<dbReference type="HOGENOM" id="CLU_065972_0_0_7"/>
<feature type="transmembrane region" description="Helical" evidence="1">
    <location>
        <begin position="324"/>
        <end position="345"/>
    </location>
</feature>
<feature type="transmembrane region" description="Helical" evidence="1">
    <location>
        <begin position="223"/>
        <end position="245"/>
    </location>
</feature>
<feature type="transmembrane region" description="Helical" evidence="1">
    <location>
        <begin position="285"/>
        <end position="304"/>
    </location>
</feature>
<dbReference type="Proteomes" id="UP000002710">
    <property type="component" value="Chromosome"/>
</dbReference>
<proteinExistence type="predicted"/>